<dbReference type="GO" id="GO:0046872">
    <property type="term" value="F:metal ion binding"/>
    <property type="evidence" value="ECO:0007669"/>
    <property type="project" value="UniProtKB-KW"/>
</dbReference>
<evidence type="ECO:0000256" key="7">
    <source>
        <dbReference type="ARBA" id="ARBA00022833"/>
    </source>
</evidence>
<dbReference type="EC" id="4.1.2.50" evidence="4"/>
<evidence type="ECO:0000256" key="1">
    <source>
        <dbReference type="ARBA" id="ARBA00001947"/>
    </source>
</evidence>
<dbReference type="SUPFAM" id="SSF55620">
    <property type="entry name" value="Tetrahydrobiopterin biosynthesis enzymes-like"/>
    <property type="match status" value="2"/>
</dbReference>
<dbReference type="Gene3D" id="3.30.479.10">
    <property type="entry name" value="6-pyruvoyl tetrahydropterin synthase/QueD"/>
    <property type="match status" value="2"/>
</dbReference>
<comment type="catalytic activity">
    <reaction evidence="10">
        <text>7,8-dihydroneopterin 3'-triphosphate + H2O = 6-carboxy-5,6,7,8-tetrahydropterin + triphosphate + acetaldehyde + 2 H(+)</text>
        <dbReference type="Rhea" id="RHEA:27966"/>
        <dbReference type="ChEBI" id="CHEBI:15343"/>
        <dbReference type="ChEBI" id="CHEBI:15377"/>
        <dbReference type="ChEBI" id="CHEBI:15378"/>
        <dbReference type="ChEBI" id="CHEBI:18036"/>
        <dbReference type="ChEBI" id="CHEBI:58462"/>
        <dbReference type="ChEBI" id="CHEBI:61032"/>
        <dbReference type="EC" id="4.1.2.50"/>
    </reaction>
</comment>
<evidence type="ECO:0000313" key="11">
    <source>
        <dbReference type="EMBL" id="NDV12331.1"/>
    </source>
</evidence>
<evidence type="ECO:0000256" key="8">
    <source>
        <dbReference type="ARBA" id="ARBA00023239"/>
    </source>
</evidence>
<dbReference type="InterPro" id="IPR038418">
    <property type="entry name" value="6-PTP_synth/QueD_sf"/>
</dbReference>
<dbReference type="RefSeq" id="WP_163315562.1">
    <property type="nucleotide sequence ID" value="NZ_JAAGAA010000004.1"/>
</dbReference>
<comment type="pathway">
    <text evidence="2">Purine metabolism; 7-cyano-7-deazaguanine biosynthesis.</text>
</comment>
<reference evidence="11 12" key="1">
    <citation type="submission" date="2020-02" db="EMBL/GenBank/DDBJ databases">
        <authorList>
            <person name="Yang Z."/>
        </authorList>
    </citation>
    <scope>NUCLEOTIDE SEQUENCE [LARGE SCALE GENOMIC DNA]</scope>
    <source>
        <strain evidence="11 12">HX-7-9</strain>
    </source>
</reference>
<evidence type="ECO:0000256" key="9">
    <source>
        <dbReference type="ARBA" id="ARBA00031449"/>
    </source>
</evidence>
<dbReference type="GO" id="GO:0070497">
    <property type="term" value="F:6-carboxytetrahydropterin synthase activity"/>
    <property type="evidence" value="ECO:0007669"/>
    <property type="project" value="UniProtKB-EC"/>
</dbReference>
<proteinExistence type="inferred from homology"/>
<dbReference type="Pfam" id="PF01242">
    <property type="entry name" value="PTPS"/>
    <property type="match status" value="2"/>
</dbReference>
<evidence type="ECO:0000256" key="10">
    <source>
        <dbReference type="ARBA" id="ARBA00048807"/>
    </source>
</evidence>
<organism evidence="11 12">
    <name type="scientific">Crenobacter caeni</name>
    <dbReference type="NCBI Taxonomy" id="2705474"/>
    <lineage>
        <taxon>Bacteria</taxon>
        <taxon>Pseudomonadati</taxon>
        <taxon>Pseudomonadota</taxon>
        <taxon>Betaproteobacteria</taxon>
        <taxon>Neisseriales</taxon>
        <taxon>Neisseriaceae</taxon>
        <taxon>Crenobacter</taxon>
    </lineage>
</organism>
<comment type="caution">
    <text evidence="11">The sequence shown here is derived from an EMBL/GenBank/DDBJ whole genome shotgun (WGS) entry which is preliminary data.</text>
</comment>
<comment type="similarity">
    <text evidence="3">Belongs to the PTPS family. QueD subfamily.</text>
</comment>
<comment type="cofactor">
    <cofactor evidence="1">
        <name>Zn(2+)</name>
        <dbReference type="ChEBI" id="CHEBI:29105"/>
    </cofactor>
</comment>
<evidence type="ECO:0000256" key="6">
    <source>
        <dbReference type="ARBA" id="ARBA00022723"/>
    </source>
</evidence>
<evidence type="ECO:0000313" key="12">
    <source>
        <dbReference type="Proteomes" id="UP000482578"/>
    </source>
</evidence>
<evidence type="ECO:0000256" key="4">
    <source>
        <dbReference type="ARBA" id="ARBA00012982"/>
    </source>
</evidence>
<evidence type="ECO:0000256" key="5">
    <source>
        <dbReference type="ARBA" id="ARBA00018141"/>
    </source>
</evidence>
<accession>A0A6B2KQK2</accession>
<protein>
    <recommendedName>
        <fullName evidence="5">6-carboxy-5,6,7,8-tetrahydropterin synthase</fullName>
        <ecNumber evidence="4">4.1.2.50</ecNumber>
    </recommendedName>
    <alternativeName>
        <fullName evidence="9">Queuosine biosynthesis protein QueD</fullName>
    </alternativeName>
</protein>
<sequence length="324" mass="34812">MTVLSCSGAGFDAARTLARTRHGHGFFAQAVSSMPQADLCSELAAACAALDMRDLDPLFASPDDLTLAGHLASCLSAPAELSLRSAPDRGVRRLTDGAERVWLDTRFEAAHQLPNVPAGHPCGRLHGHGFGVRIEADAARATHASLVAAWQPLAARLEHRLLNDIAGLENPTSEVLAAWLFAELAVDGLVAVEVYETASAGSRFDGGRWTIWKTLRFEAARAFDIAGRYTGHSYLLRLRLSGDTLDAELGWLRDFGDVKRAFAPLYDALDHHLLDELPGLAATDCASLAAYLGGCFAMPSLTGVDVLQNEHDGALWRKDDACTR</sequence>
<dbReference type="PANTHER" id="PTHR12589">
    <property type="entry name" value="PYRUVOYL TETRAHYDROBIOPTERIN SYNTHASE"/>
    <property type="match status" value="1"/>
</dbReference>
<gene>
    <name evidence="11" type="ORF">GZH52_05915</name>
</gene>
<name>A0A6B2KQK2_9NEIS</name>
<dbReference type="UniPathway" id="UPA00391"/>
<dbReference type="AlphaFoldDB" id="A0A6B2KQK2"/>
<evidence type="ECO:0000256" key="3">
    <source>
        <dbReference type="ARBA" id="ARBA00008900"/>
    </source>
</evidence>
<keyword evidence="8" id="KW-0456">Lyase</keyword>
<dbReference type="PANTHER" id="PTHR12589:SF7">
    <property type="entry name" value="6-PYRUVOYL TETRAHYDROBIOPTERIN SYNTHASE"/>
    <property type="match status" value="1"/>
</dbReference>
<keyword evidence="6" id="KW-0479">Metal-binding</keyword>
<dbReference type="Proteomes" id="UP000482578">
    <property type="component" value="Unassembled WGS sequence"/>
</dbReference>
<evidence type="ECO:0000256" key="2">
    <source>
        <dbReference type="ARBA" id="ARBA00005061"/>
    </source>
</evidence>
<dbReference type="EMBL" id="JAAGAA010000004">
    <property type="protein sequence ID" value="NDV12331.1"/>
    <property type="molecule type" value="Genomic_DNA"/>
</dbReference>
<keyword evidence="7" id="KW-0862">Zinc</keyword>
<keyword evidence="12" id="KW-1185">Reference proteome</keyword>
<dbReference type="InterPro" id="IPR007115">
    <property type="entry name" value="6-PTP_synth/QueD"/>
</dbReference>